<dbReference type="EMBL" id="VUNB01000005">
    <property type="protein sequence ID" value="MST69369.1"/>
    <property type="molecule type" value="Genomic_DNA"/>
</dbReference>
<evidence type="ECO:0000256" key="1">
    <source>
        <dbReference type="ARBA" id="ARBA00001946"/>
    </source>
</evidence>
<dbReference type="NCBIfam" id="TIGR00147">
    <property type="entry name" value="YegS/Rv2252/BmrU family lipid kinase"/>
    <property type="match status" value="1"/>
</dbReference>
<dbReference type="Pfam" id="PF00781">
    <property type="entry name" value="DAGK_cat"/>
    <property type="match status" value="1"/>
</dbReference>
<comment type="caution">
    <text evidence="4">The sequence shown here is derived from an EMBL/GenBank/DDBJ whole genome shotgun (WGS) entry which is preliminary data.</text>
</comment>
<protein>
    <submittedName>
        <fullName evidence="4">YegS/Rv2252/BmrU family lipid kinase</fullName>
    </submittedName>
</protein>
<dbReference type="PROSITE" id="PS50146">
    <property type="entry name" value="DAGK"/>
    <property type="match status" value="1"/>
</dbReference>
<dbReference type="InterPro" id="IPR005218">
    <property type="entry name" value="Diacylglycerol/lipid_kinase"/>
</dbReference>
<comment type="similarity">
    <text evidence="2">Belongs to the diacylglycerol/lipid kinase family.</text>
</comment>
<dbReference type="SUPFAM" id="SSF111331">
    <property type="entry name" value="NAD kinase/diacylglycerol kinase-like"/>
    <property type="match status" value="1"/>
</dbReference>
<dbReference type="PANTHER" id="PTHR12358:SF54">
    <property type="entry name" value="SPHINGOSINE KINASE RELATED PROTEIN"/>
    <property type="match status" value="1"/>
</dbReference>
<evidence type="ECO:0000313" key="4">
    <source>
        <dbReference type="EMBL" id="MST69369.1"/>
    </source>
</evidence>
<proteinExistence type="inferred from homology"/>
<dbReference type="GO" id="GO:0016301">
    <property type="term" value="F:kinase activity"/>
    <property type="evidence" value="ECO:0007669"/>
    <property type="project" value="UniProtKB-KW"/>
</dbReference>
<dbReference type="InterPro" id="IPR017438">
    <property type="entry name" value="ATP-NAD_kinase_N"/>
</dbReference>
<dbReference type="GO" id="GO:0008654">
    <property type="term" value="P:phospholipid biosynthetic process"/>
    <property type="evidence" value="ECO:0007669"/>
    <property type="project" value="InterPro"/>
</dbReference>
<dbReference type="AlphaFoldDB" id="A0A6A8MAX8"/>
<reference evidence="4" key="1">
    <citation type="submission" date="2019-09" db="EMBL/GenBank/DDBJ databases">
        <title>In-depth cultivation of the pig gut microbiome towards novel bacterial diversity and tailored functional studies.</title>
        <authorList>
            <person name="Wylensek D."/>
            <person name="Hitch T.C.A."/>
            <person name="Clavel T."/>
        </authorList>
    </citation>
    <scope>NUCLEOTIDE SEQUENCE</scope>
    <source>
        <strain evidence="4">RF-744-FAT-WT-3</strain>
    </source>
</reference>
<dbReference type="InterPro" id="IPR016064">
    <property type="entry name" value="NAD/diacylglycerol_kinase_sf"/>
</dbReference>
<dbReference type="PANTHER" id="PTHR12358">
    <property type="entry name" value="SPHINGOSINE KINASE"/>
    <property type="match status" value="1"/>
</dbReference>
<keyword evidence="4" id="KW-0418">Kinase</keyword>
<organism evidence="4">
    <name type="scientific">Baileyella intestinalis</name>
    <dbReference type="NCBI Taxonomy" id="2606709"/>
    <lineage>
        <taxon>Bacteria</taxon>
        <taxon>Bacillati</taxon>
        <taxon>Bacillota</taxon>
        <taxon>Clostridia</taxon>
        <taxon>Peptostreptococcales</taxon>
        <taxon>Anaerovoracaceae</taxon>
        <taxon>Baileyella</taxon>
    </lineage>
</organism>
<dbReference type="Gene3D" id="2.60.200.40">
    <property type="match status" value="1"/>
</dbReference>
<sequence>MTEKNIELTTDRKKLLFILNPKAGTMQAVRYLADILQIFSDAGYLTSVLMTAKSGDARDFAAAYAWDMDRIVCSGGDGTLNEVIEGVLSVKSTVEIGYIPAGSTNDFGASVGLPRGITDAAYVAANGKPMKLDVGSFNGRYFSYVASFGAFTSTSYSVPQNLKNIMGHTAYMLQGIRDVINIKPVMAKFIVDEGTPNERIFQGEYIFGAVCNSTSVGGLLKLDNFDVDMNDGMMELLLIQKPNNLIELNNIAISLLDGQLKASEITFFSARNIDVRIEPGTPWTLDGEYEKGDTNIEIRTIRSAVNLITDR</sequence>
<comment type="cofactor">
    <cofactor evidence="1">
        <name>Mg(2+)</name>
        <dbReference type="ChEBI" id="CHEBI:18420"/>
    </cofactor>
</comment>
<dbReference type="SMART" id="SM00046">
    <property type="entry name" value="DAGKc"/>
    <property type="match status" value="1"/>
</dbReference>
<name>A0A6A8MAX8_9FIRM</name>
<evidence type="ECO:0000259" key="3">
    <source>
        <dbReference type="PROSITE" id="PS50146"/>
    </source>
</evidence>
<keyword evidence="4" id="KW-0808">Transferase</keyword>
<dbReference type="Gene3D" id="3.40.50.10330">
    <property type="entry name" value="Probable inorganic polyphosphate/atp-NAD kinase, domain 1"/>
    <property type="match status" value="1"/>
</dbReference>
<evidence type="ECO:0000256" key="2">
    <source>
        <dbReference type="ARBA" id="ARBA00005983"/>
    </source>
</evidence>
<dbReference type="RefSeq" id="WP_154572833.1">
    <property type="nucleotide sequence ID" value="NZ_DBEZJY010000006.1"/>
</dbReference>
<dbReference type="GO" id="GO:0005524">
    <property type="term" value="F:ATP binding"/>
    <property type="evidence" value="ECO:0007669"/>
    <property type="project" value="InterPro"/>
</dbReference>
<dbReference type="InterPro" id="IPR050187">
    <property type="entry name" value="Lipid_Phosphate_FormReg"/>
</dbReference>
<gene>
    <name evidence="4" type="ORF">FYJ66_07170</name>
</gene>
<accession>A0A6A8MAX8</accession>
<feature type="domain" description="DAGKc" evidence="3">
    <location>
        <begin position="10"/>
        <end position="141"/>
    </location>
</feature>
<dbReference type="InterPro" id="IPR001206">
    <property type="entry name" value="Diacylglycerol_kinase_cat_dom"/>
</dbReference>